<name>A0A6G0NGC4_9STRA</name>
<keyword evidence="1" id="KW-1133">Transmembrane helix</keyword>
<sequence length="82" mass="8333">MTTSLHTGSRLRPPRRCGHIAEVTVRTLTGAALATAGVAVSTLTGVALSTAGVGLLGAMVVVFMLVLESWGWRLASGVARGS</sequence>
<organism evidence="2 3">
    <name type="scientific">Phytophthora fragariae</name>
    <dbReference type="NCBI Taxonomy" id="53985"/>
    <lineage>
        <taxon>Eukaryota</taxon>
        <taxon>Sar</taxon>
        <taxon>Stramenopiles</taxon>
        <taxon>Oomycota</taxon>
        <taxon>Peronosporomycetes</taxon>
        <taxon>Peronosporales</taxon>
        <taxon>Peronosporaceae</taxon>
        <taxon>Phytophthora</taxon>
    </lineage>
</organism>
<evidence type="ECO:0000313" key="2">
    <source>
        <dbReference type="EMBL" id="KAE9207038.1"/>
    </source>
</evidence>
<dbReference type="Proteomes" id="UP000476176">
    <property type="component" value="Unassembled WGS sequence"/>
</dbReference>
<evidence type="ECO:0000256" key="1">
    <source>
        <dbReference type="SAM" id="Phobius"/>
    </source>
</evidence>
<keyword evidence="1" id="KW-0812">Transmembrane</keyword>
<evidence type="ECO:0000313" key="3">
    <source>
        <dbReference type="Proteomes" id="UP000476176"/>
    </source>
</evidence>
<keyword evidence="1" id="KW-0472">Membrane</keyword>
<proteinExistence type="predicted"/>
<protein>
    <submittedName>
        <fullName evidence="2">Uncharacterized protein</fullName>
    </submittedName>
</protein>
<reference evidence="2 3" key="1">
    <citation type="submission" date="2018-09" db="EMBL/GenBank/DDBJ databases">
        <title>Genomic investigation of the strawberry pathogen Phytophthora fragariae indicates pathogenicity is determined by transcriptional variation in three key races.</title>
        <authorList>
            <person name="Adams T.M."/>
            <person name="Armitage A.D."/>
            <person name="Sobczyk M.K."/>
            <person name="Bates H.J."/>
            <person name="Dunwell J.M."/>
            <person name="Nellist C.F."/>
            <person name="Harrison R.J."/>
        </authorList>
    </citation>
    <scope>NUCLEOTIDE SEQUENCE [LARGE SCALE GENOMIC DNA]</scope>
    <source>
        <strain evidence="2 3">BC-23</strain>
    </source>
</reference>
<comment type="caution">
    <text evidence="2">The sequence shown here is derived from an EMBL/GenBank/DDBJ whole genome shotgun (WGS) entry which is preliminary data.</text>
</comment>
<dbReference type="EMBL" id="QXGC01001263">
    <property type="protein sequence ID" value="KAE9207038.1"/>
    <property type="molecule type" value="Genomic_DNA"/>
</dbReference>
<feature type="transmembrane region" description="Helical" evidence="1">
    <location>
        <begin position="46"/>
        <end position="67"/>
    </location>
</feature>
<accession>A0A6G0NGC4</accession>
<dbReference type="AlphaFoldDB" id="A0A6G0NGC4"/>
<gene>
    <name evidence="2" type="ORF">PF004_g17138</name>
</gene>